<dbReference type="STRING" id="373672.SAMN05421785_1274"/>
<sequence length="92" mass="10731">MNLIDLVSKINDVDEDLIIFLENMDDYKSEVILSYPEDDDNGIKEENGNKYHYLLEVFLAKEFIEDWVASLESAPSYEDIAKRLYEYGINDA</sequence>
<dbReference type="OrthoDB" id="981556at2"/>
<dbReference type="AlphaFoldDB" id="A0A1N7QZL3"/>
<dbReference type="RefSeq" id="WP_139326239.1">
    <property type="nucleotide sequence ID" value="NZ_FTOV01000027.1"/>
</dbReference>
<protein>
    <submittedName>
        <fullName evidence="1">Uncharacterized protein</fullName>
    </submittedName>
</protein>
<dbReference type="Proteomes" id="UP000185781">
    <property type="component" value="Unassembled WGS sequence"/>
</dbReference>
<organism evidence="1 2">
    <name type="scientific">Chryseobacterium gambrini</name>
    <dbReference type="NCBI Taxonomy" id="373672"/>
    <lineage>
        <taxon>Bacteria</taxon>
        <taxon>Pseudomonadati</taxon>
        <taxon>Bacteroidota</taxon>
        <taxon>Flavobacteriia</taxon>
        <taxon>Flavobacteriales</taxon>
        <taxon>Weeksellaceae</taxon>
        <taxon>Chryseobacterium group</taxon>
        <taxon>Chryseobacterium</taxon>
    </lineage>
</organism>
<reference evidence="1 2" key="1">
    <citation type="submission" date="2017-01" db="EMBL/GenBank/DDBJ databases">
        <authorList>
            <person name="Mah S.A."/>
            <person name="Swanson W.J."/>
            <person name="Moy G.W."/>
            <person name="Vacquier V.D."/>
        </authorList>
    </citation>
    <scope>NUCLEOTIDE SEQUENCE [LARGE SCALE GENOMIC DNA]</scope>
    <source>
        <strain evidence="1 2">DSM 18014</strain>
    </source>
</reference>
<gene>
    <name evidence="1" type="ORF">SAMN05421785_1274</name>
</gene>
<evidence type="ECO:0000313" key="1">
    <source>
        <dbReference type="EMBL" id="SIT28296.1"/>
    </source>
</evidence>
<accession>A0A1N7QZL3</accession>
<evidence type="ECO:0000313" key="2">
    <source>
        <dbReference type="Proteomes" id="UP000185781"/>
    </source>
</evidence>
<proteinExistence type="predicted"/>
<dbReference type="EMBL" id="FTOV01000027">
    <property type="protein sequence ID" value="SIT28296.1"/>
    <property type="molecule type" value="Genomic_DNA"/>
</dbReference>
<name>A0A1N7QZL3_9FLAO</name>